<feature type="transmembrane region" description="Helical" evidence="1">
    <location>
        <begin position="21"/>
        <end position="48"/>
    </location>
</feature>
<dbReference type="RefSeq" id="WP_110040028.1">
    <property type="nucleotide sequence ID" value="NZ_QGTL01000010.1"/>
</dbReference>
<evidence type="ECO:0000256" key="1">
    <source>
        <dbReference type="SAM" id="Phobius"/>
    </source>
</evidence>
<name>A0A317NAH8_9NOCA</name>
<keyword evidence="1" id="KW-0812">Transmembrane</keyword>
<keyword evidence="1" id="KW-1133">Transmembrane helix</keyword>
<proteinExistence type="predicted"/>
<evidence type="ECO:0000313" key="2">
    <source>
        <dbReference type="EMBL" id="PWV71707.1"/>
    </source>
</evidence>
<dbReference type="Proteomes" id="UP000246410">
    <property type="component" value="Unassembled WGS sequence"/>
</dbReference>
<comment type="caution">
    <text evidence="2">The sequence shown here is derived from an EMBL/GenBank/DDBJ whole genome shotgun (WGS) entry which is preliminary data.</text>
</comment>
<gene>
    <name evidence="2" type="ORF">DFR69_110191</name>
</gene>
<feature type="transmembrane region" description="Helical" evidence="1">
    <location>
        <begin position="63"/>
        <end position="87"/>
    </location>
</feature>
<feature type="transmembrane region" description="Helical" evidence="1">
    <location>
        <begin position="94"/>
        <end position="116"/>
    </location>
</feature>
<dbReference type="EMBL" id="QGTL01000010">
    <property type="protein sequence ID" value="PWV71707.1"/>
    <property type="molecule type" value="Genomic_DNA"/>
</dbReference>
<keyword evidence="1" id="KW-0472">Membrane</keyword>
<accession>A0A317NAH8</accession>
<dbReference type="AlphaFoldDB" id="A0A317NAH8"/>
<keyword evidence="3" id="KW-1185">Reference proteome</keyword>
<protein>
    <submittedName>
        <fullName evidence="2">Uncharacterized protein</fullName>
    </submittedName>
</protein>
<evidence type="ECO:0000313" key="3">
    <source>
        <dbReference type="Proteomes" id="UP000246410"/>
    </source>
</evidence>
<reference evidence="2 3" key="1">
    <citation type="submission" date="2018-05" db="EMBL/GenBank/DDBJ databases">
        <title>Genomic Encyclopedia of Type Strains, Phase IV (KMG-IV): sequencing the most valuable type-strain genomes for metagenomic binning, comparative biology and taxonomic classification.</title>
        <authorList>
            <person name="Goeker M."/>
        </authorList>
    </citation>
    <scope>NUCLEOTIDE SEQUENCE [LARGE SCALE GENOMIC DNA]</scope>
    <source>
        <strain evidence="2 3">DSM 44717</strain>
    </source>
</reference>
<sequence length="118" mass="12256">MRQEESGRGADSSRRSGADRWRLGVAVVAGVVAAAAGLFWLSCAYLVARSRWSSDPLADPHGYGLIFGSVCALPAAAIIAVTVPLVLPPGRNRVRLVGILIPLVLLVSGLLLVALVTA</sequence>
<organism evidence="2 3">
    <name type="scientific">Nocardia neocaledoniensis</name>
    <dbReference type="NCBI Taxonomy" id="236511"/>
    <lineage>
        <taxon>Bacteria</taxon>
        <taxon>Bacillati</taxon>
        <taxon>Actinomycetota</taxon>
        <taxon>Actinomycetes</taxon>
        <taxon>Mycobacteriales</taxon>
        <taxon>Nocardiaceae</taxon>
        <taxon>Nocardia</taxon>
    </lineage>
</organism>